<dbReference type="PANTHER" id="PTHR43581">
    <property type="entry name" value="ATP/GTP PHOSPHATASE"/>
    <property type="match status" value="1"/>
</dbReference>
<gene>
    <name evidence="3" type="ORF">DMB65_08100</name>
</gene>
<accession>A0A2V4C573</accession>
<evidence type="ECO:0000259" key="1">
    <source>
        <dbReference type="Pfam" id="PF13304"/>
    </source>
</evidence>
<comment type="caution">
    <text evidence="3">The sequence shown here is derived from an EMBL/GenBank/DDBJ whole genome shotgun (WGS) entry which is preliminary data.</text>
</comment>
<dbReference type="InterPro" id="IPR003959">
    <property type="entry name" value="ATPase_AAA_core"/>
</dbReference>
<evidence type="ECO:0000313" key="4">
    <source>
        <dbReference type="Proteomes" id="UP000247903"/>
    </source>
</evidence>
<dbReference type="CDD" id="cd00267">
    <property type="entry name" value="ABC_ATPase"/>
    <property type="match status" value="1"/>
</dbReference>
<reference evidence="3 4" key="1">
    <citation type="submission" date="2018-05" db="EMBL/GenBank/DDBJ databases">
        <title>Flavobacterium sp. strain IMCC34759, incomplete genome.</title>
        <authorList>
            <person name="Joung Y."/>
            <person name="Cho J."/>
        </authorList>
    </citation>
    <scope>NUCLEOTIDE SEQUENCE [LARGE SCALE GENOMIC DNA]</scope>
    <source>
        <strain evidence="3 4">IMCC34759</strain>
    </source>
</reference>
<dbReference type="InterPro" id="IPR038729">
    <property type="entry name" value="Rad50/SbcC_AAA"/>
</dbReference>
<dbReference type="Proteomes" id="UP000247903">
    <property type="component" value="Unassembled WGS sequence"/>
</dbReference>
<dbReference type="Pfam" id="PF13476">
    <property type="entry name" value="AAA_23"/>
    <property type="match status" value="1"/>
</dbReference>
<dbReference type="Gene3D" id="3.40.50.300">
    <property type="entry name" value="P-loop containing nucleotide triphosphate hydrolases"/>
    <property type="match status" value="1"/>
</dbReference>
<dbReference type="OrthoDB" id="9815944at2"/>
<evidence type="ECO:0000259" key="2">
    <source>
        <dbReference type="Pfam" id="PF13476"/>
    </source>
</evidence>
<protein>
    <submittedName>
        <fullName evidence="3">DUF4357 domain-containing protein</fullName>
    </submittedName>
</protein>
<proteinExistence type="predicted"/>
<dbReference type="RefSeq" id="WP_110306142.1">
    <property type="nucleotide sequence ID" value="NZ_QJHK01000005.1"/>
</dbReference>
<dbReference type="GO" id="GO:0005524">
    <property type="term" value="F:ATP binding"/>
    <property type="evidence" value="ECO:0007669"/>
    <property type="project" value="InterPro"/>
</dbReference>
<dbReference type="SUPFAM" id="SSF52540">
    <property type="entry name" value="P-loop containing nucleoside triphosphate hydrolases"/>
    <property type="match status" value="1"/>
</dbReference>
<dbReference type="InterPro" id="IPR027417">
    <property type="entry name" value="P-loop_NTPase"/>
</dbReference>
<sequence>MKLKNLKIVGQHKNFQNLEIDFSSCKGVAAFIGNNGSGKSNILEVFSAIFKALYLDEKDEFAYFLEYETFNTISVKITSNGKGRVFAVNGNPVFDIKEYLPKRVIAIYSGEEDRLWRKYYRPVYMNYIAGVNQSNVLEYPKMFYLNKFYWNIILLSLLVSEANDVKEFVKEKLGIINVNEIKFKFFKDRYKNYNNSPALSFIKQIDSVDSYSLESFKTVLGGDFSSEDYNSDDYFTGYDSTDVFQALYIAFTPEDKKIIDDIEITFNDDLNVSSLSEGQKKMLLIKATLEFASSEDTLILLDEPDAHIHINNKEQVVKVFEPYENNRQIIITTHSPTLTQSFKDENVFMLTDGELIKKDRQYIINELTKDFWNKHQQSNFLGENKDTILVEGKTDITHIKTALEKLSSIDERYKVLDFKFLPFNGASGLKLFVDEFPVNKNTKTFAFLDRDQAGFEAVKETLNFKGTKDEFKGDEKNNIYINYIPKKEGHTKSDFIIEDYYPLNKYKDFLFENVSCVTEMPNHSSSRFKIKFAEKTKEFEISDFDGFRKLFDLILEISKLNKIPVAPIVTPPVSPQNEAFKQEETNVEKTDKEEVSDEIKKTSSNFVNLKHKKSGIAITESQHLRNKPAFVKRMYTLLKEEILEKDSSIVIDSKVEYIAFKRNKKNIFDIKIQDKKIILWVNKKKGDIPVQYSALFQDCSGKGHHGNGDYEIHFSSEAEVRGFIVVDVIDSILKL</sequence>
<keyword evidence="4" id="KW-1185">Reference proteome</keyword>
<name>A0A2V4C573_9FLAO</name>
<dbReference type="EMBL" id="QJHK01000005">
    <property type="protein sequence ID" value="PXY41354.1"/>
    <property type="molecule type" value="Genomic_DNA"/>
</dbReference>
<dbReference type="InterPro" id="IPR051396">
    <property type="entry name" value="Bact_Antivir_Def_Nuclease"/>
</dbReference>
<feature type="domain" description="ATPase AAA-type core" evidence="1">
    <location>
        <begin position="183"/>
        <end position="338"/>
    </location>
</feature>
<organism evidence="3 4">
    <name type="scientific">Flavobacterium cheongpyeongense</name>
    <dbReference type="NCBI Taxonomy" id="2212651"/>
    <lineage>
        <taxon>Bacteria</taxon>
        <taxon>Pseudomonadati</taxon>
        <taxon>Bacteroidota</taxon>
        <taxon>Flavobacteriia</taxon>
        <taxon>Flavobacteriales</taxon>
        <taxon>Flavobacteriaceae</taxon>
        <taxon>Flavobacterium</taxon>
    </lineage>
</organism>
<dbReference type="PANTHER" id="PTHR43581:SF4">
    <property type="entry name" value="ATP_GTP PHOSPHATASE"/>
    <property type="match status" value="1"/>
</dbReference>
<dbReference type="AlphaFoldDB" id="A0A2V4C573"/>
<feature type="domain" description="Rad50/SbcC-type AAA" evidence="2">
    <location>
        <begin position="12"/>
        <end position="84"/>
    </location>
</feature>
<dbReference type="Pfam" id="PF13304">
    <property type="entry name" value="AAA_21"/>
    <property type="match status" value="1"/>
</dbReference>
<dbReference type="GO" id="GO:0016887">
    <property type="term" value="F:ATP hydrolysis activity"/>
    <property type="evidence" value="ECO:0007669"/>
    <property type="project" value="InterPro"/>
</dbReference>
<evidence type="ECO:0000313" key="3">
    <source>
        <dbReference type="EMBL" id="PXY41354.1"/>
    </source>
</evidence>